<dbReference type="AlphaFoldDB" id="A0A2M7AU05"/>
<name>A0A2M7AU05_9BACT</name>
<evidence type="ECO:0000259" key="8">
    <source>
        <dbReference type="Pfam" id="PF01687"/>
    </source>
</evidence>
<proteinExistence type="predicted"/>
<dbReference type="Gene3D" id="2.40.30.30">
    <property type="entry name" value="Riboflavin kinase-like"/>
    <property type="match status" value="1"/>
</dbReference>
<evidence type="ECO:0000313" key="9">
    <source>
        <dbReference type="EMBL" id="PIU74121.1"/>
    </source>
</evidence>
<dbReference type="EC" id="2.7.1.26" evidence="1"/>
<evidence type="ECO:0000256" key="6">
    <source>
        <dbReference type="ARBA" id="ARBA00022840"/>
    </source>
</evidence>
<keyword evidence="2" id="KW-0285">Flavoprotein</keyword>
<evidence type="ECO:0000313" key="10">
    <source>
        <dbReference type="Proteomes" id="UP000229001"/>
    </source>
</evidence>
<dbReference type="SUPFAM" id="SSF82114">
    <property type="entry name" value="Riboflavin kinase-like"/>
    <property type="match status" value="1"/>
</dbReference>
<evidence type="ECO:0000256" key="2">
    <source>
        <dbReference type="ARBA" id="ARBA00022630"/>
    </source>
</evidence>
<organism evidence="9 10">
    <name type="scientific">Candidatus Roizmanbacteria bacterium CG06_land_8_20_14_3_00_34_14</name>
    <dbReference type="NCBI Taxonomy" id="1974848"/>
    <lineage>
        <taxon>Bacteria</taxon>
        <taxon>Candidatus Roizmaniibacteriota</taxon>
    </lineage>
</organism>
<keyword evidence="5" id="KW-0547">Nucleotide-binding</keyword>
<evidence type="ECO:0000256" key="4">
    <source>
        <dbReference type="ARBA" id="ARBA00022679"/>
    </source>
</evidence>
<accession>A0A2M7AU05</accession>
<dbReference type="GO" id="GO:0008531">
    <property type="term" value="F:riboflavin kinase activity"/>
    <property type="evidence" value="ECO:0007669"/>
    <property type="project" value="UniProtKB-EC"/>
</dbReference>
<dbReference type="GO" id="GO:0005524">
    <property type="term" value="F:ATP binding"/>
    <property type="evidence" value="ECO:0007669"/>
    <property type="project" value="UniProtKB-KW"/>
</dbReference>
<feature type="non-terminal residue" evidence="9">
    <location>
        <position position="1"/>
    </location>
</feature>
<keyword evidence="6" id="KW-0067">ATP-binding</keyword>
<dbReference type="EMBL" id="PEVZ01000052">
    <property type="protein sequence ID" value="PIU74121.1"/>
    <property type="molecule type" value="Genomic_DNA"/>
</dbReference>
<keyword evidence="3" id="KW-0288">FMN</keyword>
<evidence type="ECO:0000256" key="3">
    <source>
        <dbReference type="ARBA" id="ARBA00022643"/>
    </source>
</evidence>
<reference evidence="10" key="1">
    <citation type="submission" date="2017-09" db="EMBL/GenBank/DDBJ databases">
        <title>Depth-based differentiation of microbial function through sediment-hosted aquifers and enrichment of novel symbionts in the deep terrestrial subsurface.</title>
        <authorList>
            <person name="Probst A.J."/>
            <person name="Ladd B."/>
            <person name="Jarett J.K."/>
            <person name="Geller-Mcgrath D.E."/>
            <person name="Sieber C.M.K."/>
            <person name="Emerson J.B."/>
            <person name="Anantharaman K."/>
            <person name="Thomas B.C."/>
            <person name="Malmstrom R."/>
            <person name="Stieglmeier M."/>
            <person name="Klingl A."/>
            <person name="Woyke T."/>
            <person name="Ryan C.M."/>
            <person name="Banfield J.F."/>
        </authorList>
    </citation>
    <scope>NUCLEOTIDE SEQUENCE [LARGE SCALE GENOMIC DNA]</scope>
</reference>
<comment type="caution">
    <text evidence="9">The sequence shown here is derived from an EMBL/GenBank/DDBJ whole genome shotgun (WGS) entry which is preliminary data.</text>
</comment>
<comment type="catalytic activity">
    <reaction evidence="7">
        <text>riboflavin + ATP = FMN + ADP + H(+)</text>
        <dbReference type="Rhea" id="RHEA:14357"/>
        <dbReference type="ChEBI" id="CHEBI:15378"/>
        <dbReference type="ChEBI" id="CHEBI:30616"/>
        <dbReference type="ChEBI" id="CHEBI:57986"/>
        <dbReference type="ChEBI" id="CHEBI:58210"/>
        <dbReference type="ChEBI" id="CHEBI:456216"/>
        <dbReference type="EC" id="2.7.1.26"/>
    </reaction>
</comment>
<protein>
    <recommendedName>
        <fullName evidence="1">riboflavin kinase</fullName>
        <ecNumber evidence="1">2.7.1.26</ecNumber>
    </recommendedName>
</protein>
<dbReference type="GO" id="GO:0009231">
    <property type="term" value="P:riboflavin biosynthetic process"/>
    <property type="evidence" value="ECO:0007669"/>
    <property type="project" value="InterPro"/>
</dbReference>
<gene>
    <name evidence="9" type="ORF">COS77_03345</name>
</gene>
<sequence length="36" mass="4216">KIEIVKYLRGIIKFQSVTSLVKQIEEDVKQIKTLIN</sequence>
<evidence type="ECO:0000256" key="1">
    <source>
        <dbReference type="ARBA" id="ARBA00012105"/>
    </source>
</evidence>
<keyword evidence="4" id="KW-0808">Transferase</keyword>
<dbReference type="InterPro" id="IPR015865">
    <property type="entry name" value="Riboflavin_kinase_bac/euk"/>
</dbReference>
<evidence type="ECO:0000256" key="7">
    <source>
        <dbReference type="ARBA" id="ARBA00047880"/>
    </source>
</evidence>
<evidence type="ECO:0000256" key="5">
    <source>
        <dbReference type="ARBA" id="ARBA00022741"/>
    </source>
</evidence>
<dbReference type="InterPro" id="IPR023465">
    <property type="entry name" value="Riboflavin_kinase_dom_sf"/>
</dbReference>
<dbReference type="Pfam" id="PF01687">
    <property type="entry name" value="Flavokinase"/>
    <property type="match status" value="1"/>
</dbReference>
<feature type="domain" description="Riboflavin kinase" evidence="8">
    <location>
        <begin position="1"/>
        <end position="34"/>
    </location>
</feature>
<dbReference type="Proteomes" id="UP000229001">
    <property type="component" value="Unassembled WGS sequence"/>
</dbReference>